<evidence type="ECO:0000313" key="1">
    <source>
        <dbReference type="EMBL" id="CAJ0593631.1"/>
    </source>
</evidence>
<accession>A0AA36DVQ8</accession>
<gene>
    <name evidence="1" type="ORF">CYNAS_LOCUS5614</name>
</gene>
<sequence>MPVVLNVGGTKFYTSLETVKKNPGPLDKSIFANMNVVIYPKYLRDGYVRVDGNAAIRAQLKREAQFYGLENLVQQIERQSPMTMGVISPEVRESLPPGSYFATYY</sequence>
<dbReference type="SUPFAM" id="SSF54695">
    <property type="entry name" value="POZ domain"/>
    <property type="match status" value="1"/>
</dbReference>
<keyword evidence="2" id="KW-1185">Reference proteome</keyword>
<comment type="caution">
    <text evidence="1">The sequence shown here is derived from an EMBL/GenBank/DDBJ whole genome shotgun (WGS) entry which is preliminary data.</text>
</comment>
<dbReference type="EMBL" id="CATQJL010000112">
    <property type="protein sequence ID" value="CAJ0593631.1"/>
    <property type="molecule type" value="Genomic_DNA"/>
</dbReference>
<dbReference type="Gene3D" id="3.30.710.10">
    <property type="entry name" value="Potassium Channel Kv1.1, Chain A"/>
    <property type="match status" value="1"/>
</dbReference>
<name>A0AA36DVQ8_CYLNA</name>
<dbReference type="InterPro" id="IPR011333">
    <property type="entry name" value="SKP1/BTB/POZ_sf"/>
</dbReference>
<dbReference type="AlphaFoldDB" id="A0AA36DVQ8"/>
<reference evidence="1" key="1">
    <citation type="submission" date="2023-07" db="EMBL/GenBank/DDBJ databases">
        <authorList>
            <consortium name="CYATHOMIX"/>
        </authorList>
    </citation>
    <scope>NUCLEOTIDE SEQUENCE</scope>
    <source>
        <strain evidence="1">N/A</strain>
    </source>
</reference>
<evidence type="ECO:0000313" key="2">
    <source>
        <dbReference type="Proteomes" id="UP001176961"/>
    </source>
</evidence>
<dbReference type="Proteomes" id="UP001176961">
    <property type="component" value="Unassembled WGS sequence"/>
</dbReference>
<organism evidence="1 2">
    <name type="scientific">Cylicocyclus nassatus</name>
    <name type="common">Nematode worm</name>
    <dbReference type="NCBI Taxonomy" id="53992"/>
    <lineage>
        <taxon>Eukaryota</taxon>
        <taxon>Metazoa</taxon>
        <taxon>Ecdysozoa</taxon>
        <taxon>Nematoda</taxon>
        <taxon>Chromadorea</taxon>
        <taxon>Rhabditida</taxon>
        <taxon>Rhabditina</taxon>
        <taxon>Rhabditomorpha</taxon>
        <taxon>Strongyloidea</taxon>
        <taxon>Strongylidae</taxon>
        <taxon>Cylicocyclus</taxon>
    </lineage>
</organism>
<proteinExistence type="predicted"/>
<protein>
    <submittedName>
        <fullName evidence="1">Uncharacterized protein</fullName>
    </submittedName>
</protein>